<evidence type="ECO:0000259" key="3">
    <source>
        <dbReference type="PROSITE" id="PS00498"/>
    </source>
</evidence>
<dbReference type="OrthoDB" id="3460532at2759"/>
<name>A0A8H4RCV6_9HELO</name>
<organism evidence="4 5">
    <name type="scientific">Cudoniella acicularis</name>
    <dbReference type="NCBI Taxonomy" id="354080"/>
    <lineage>
        <taxon>Eukaryota</taxon>
        <taxon>Fungi</taxon>
        <taxon>Dikarya</taxon>
        <taxon>Ascomycota</taxon>
        <taxon>Pezizomycotina</taxon>
        <taxon>Leotiomycetes</taxon>
        <taxon>Helotiales</taxon>
        <taxon>Tricladiaceae</taxon>
        <taxon>Cudoniella</taxon>
    </lineage>
</organism>
<feature type="domain" description="Tyrosinase copper-binding" evidence="3">
    <location>
        <begin position="285"/>
        <end position="296"/>
    </location>
</feature>
<dbReference type="InterPro" id="IPR050316">
    <property type="entry name" value="Tyrosinase/Hemocyanin"/>
</dbReference>
<dbReference type="InterPro" id="IPR002227">
    <property type="entry name" value="Tyrosinase_Cu-bd"/>
</dbReference>
<dbReference type="InterPro" id="IPR008922">
    <property type="entry name" value="Di-copper_centre_dom_sf"/>
</dbReference>
<dbReference type="PANTHER" id="PTHR11474">
    <property type="entry name" value="TYROSINASE FAMILY MEMBER"/>
    <property type="match status" value="1"/>
</dbReference>
<dbReference type="PANTHER" id="PTHR11474:SF126">
    <property type="entry name" value="TYROSINASE-LIKE PROTEIN TYR-1-RELATED"/>
    <property type="match status" value="1"/>
</dbReference>
<dbReference type="Proteomes" id="UP000566819">
    <property type="component" value="Unassembled WGS sequence"/>
</dbReference>
<proteinExistence type="predicted"/>
<dbReference type="GO" id="GO:0016491">
    <property type="term" value="F:oxidoreductase activity"/>
    <property type="evidence" value="ECO:0007669"/>
    <property type="project" value="InterPro"/>
</dbReference>
<keyword evidence="5" id="KW-1185">Reference proteome</keyword>
<evidence type="ECO:0000313" key="5">
    <source>
        <dbReference type="Proteomes" id="UP000566819"/>
    </source>
</evidence>
<dbReference type="EMBL" id="JAAMPI010001127">
    <property type="protein sequence ID" value="KAF4626583.1"/>
    <property type="molecule type" value="Genomic_DNA"/>
</dbReference>
<reference evidence="4 5" key="1">
    <citation type="submission" date="2020-03" db="EMBL/GenBank/DDBJ databases">
        <title>Draft Genome Sequence of Cudoniella acicularis.</title>
        <authorList>
            <person name="Buettner E."/>
            <person name="Kellner H."/>
        </authorList>
    </citation>
    <scope>NUCLEOTIDE SEQUENCE [LARGE SCALE GENOMIC DNA]</scope>
    <source>
        <strain evidence="4 5">DSM 108380</strain>
    </source>
</reference>
<dbReference type="Gene3D" id="1.10.1280.10">
    <property type="entry name" value="Di-copper center containing domain from catechol oxidase"/>
    <property type="match status" value="2"/>
</dbReference>
<dbReference type="PRINTS" id="PR00092">
    <property type="entry name" value="TYROSINASE"/>
</dbReference>
<evidence type="ECO:0000256" key="2">
    <source>
        <dbReference type="ARBA" id="ARBA00023008"/>
    </source>
</evidence>
<dbReference type="GO" id="GO:0046872">
    <property type="term" value="F:metal ion binding"/>
    <property type="evidence" value="ECO:0007669"/>
    <property type="project" value="UniProtKB-KW"/>
</dbReference>
<keyword evidence="2" id="KW-0186">Copper</keyword>
<evidence type="ECO:0000313" key="4">
    <source>
        <dbReference type="EMBL" id="KAF4626583.1"/>
    </source>
</evidence>
<sequence length="530" mass="59680">MVGTRRSLRELIALHKNGGQELNNFIRALRGIQRLPPTDENSFFHIAGTHGEPFRKRDGDWRFGGADITIVPGVMLPYWDECFDSTSPLPDVLTNPVFLLDGDDNNPLYSYKLQQALKDTESGKEDQYSKPQGYTTVRYPLSGLVGTQEDRGNTEAHNQKYGPVAENELNKNLKEWMLGTVKIDTSGGEEKTGTPDTYSIYSRFKLCMDAPNYTVFSNTTSQNAWIEQETKRPVDENRNYVVSLESPHNAIHLAIGGFFQSGIYNANPIRGANGDMGDNETASFDPIFFLHHCFIDYVFWKWQVKQNFTERGSLKFIKDFKGTFSEEAAQPFIPPYTNLHEETPLRPFTKSDGNFYTTLDVTNITELGYEYGVGSFDLIAPTPDIPATEIQTKSLAPFTAYKKVSGIDRGKIRGSFIIYLNARDANGNEVVIGREPILSRWQTAGCLNCQTHLNAEAIFAIDENTLNSLKGTRKKGGLQTEEHSPQELEFWGTVGTRDKEHKKYFDAPQGHGILEGDQPREEIKPIVIDL</sequence>
<protein>
    <recommendedName>
        <fullName evidence="3">Tyrosinase copper-binding domain-containing protein</fullName>
    </recommendedName>
</protein>
<dbReference type="AlphaFoldDB" id="A0A8H4RCV6"/>
<dbReference type="SUPFAM" id="SSF48056">
    <property type="entry name" value="Di-copper centre-containing domain"/>
    <property type="match status" value="1"/>
</dbReference>
<evidence type="ECO:0000256" key="1">
    <source>
        <dbReference type="ARBA" id="ARBA00022723"/>
    </source>
</evidence>
<gene>
    <name evidence="4" type="ORF">G7Y89_g11579</name>
</gene>
<keyword evidence="1" id="KW-0479">Metal-binding</keyword>
<comment type="caution">
    <text evidence="4">The sequence shown here is derived from an EMBL/GenBank/DDBJ whole genome shotgun (WGS) entry which is preliminary data.</text>
</comment>
<accession>A0A8H4RCV6</accession>
<dbReference type="Pfam" id="PF00264">
    <property type="entry name" value="Tyrosinase"/>
    <property type="match status" value="1"/>
</dbReference>
<dbReference type="PROSITE" id="PS00498">
    <property type="entry name" value="TYROSINASE_2"/>
    <property type="match status" value="1"/>
</dbReference>